<dbReference type="RefSeq" id="WP_173083416.1">
    <property type="nucleotide sequence ID" value="NZ_BAABJB010000033.1"/>
</dbReference>
<evidence type="ECO:0000256" key="1">
    <source>
        <dbReference type="SAM" id="MobiDB-lite"/>
    </source>
</evidence>
<evidence type="ECO:0000313" key="4">
    <source>
        <dbReference type="Proteomes" id="UP000482960"/>
    </source>
</evidence>
<comment type="caution">
    <text evidence="3">The sequence shown here is derived from an EMBL/GenBank/DDBJ whole genome shotgun (WGS) entry which is preliminary data.</text>
</comment>
<reference evidence="3 4" key="2">
    <citation type="submission" date="2020-03" db="EMBL/GenBank/DDBJ databases">
        <authorList>
            <person name="Ichikawa N."/>
            <person name="Kimura A."/>
            <person name="Kitahashi Y."/>
            <person name="Uohara A."/>
        </authorList>
    </citation>
    <scope>NUCLEOTIDE SEQUENCE [LARGE SCALE GENOMIC DNA]</scope>
    <source>
        <strain evidence="3 4">NBRC 108638</strain>
    </source>
</reference>
<evidence type="ECO:0000313" key="3">
    <source>
        <dbReference type="EMBL" id="GFJ87438.1"/>
    </source>
</evidence>
<dbReference type="Gene3D" id="3.20.20.30">
    <property type="entry name" value="Luciferase-like domain"/>
    <property type="match status" value="1"/>
</dbReference>
<organism evidence="3 4">
    <name type="scientific">Phytohabitans rumicis</name>
    <dbReference type="NCBI Taxonomy" id="1076125"/>
    <lineage>
        <taxon>Bacteria</taxon>
        <taxon>Bacillati</taxon>
        <taxon>Actinomycetota</taxon>
        <taxon>Actinomycetes</taxon>
        <taxon>Micromonosporales</taxon>
        <taxon>Micromonosporaceae</taxon>
    </lineage>
</organism>
<dbReference type="InterPro" id="IPR036661">
    <property type="entry name" value="Luciferase-like_sf"/>
</dbReference>
<dbReference type="Pfam" id="PF00296">
    <property type="entry name" value="Bac_luciferase"/>
    <property type="match status" value="1"/>
</dbReference>
<dbReference type="AlphaFoldDB" id="A0A6V8KXM2"/>
<protein>
    <recommendedName>
        <fullName evidence="2">Luciferase-like domain-containing protein</fullName>
    </recommendedName>
</protein>
<name>A0A6V8KXM2_9ACTN</name>
<accession>A0A6V8KXM2</accession>
<dbReference type="Proteomes" id="UP000482960">
    <property type="component" value="Unassembled WGS sequence"/>
</dbReference>
<dbReference type="SUPFAM" id="SSF51679">
    <property type="entry name" value="Bacterial luciferase-like"/>
    <property type="match status" value="1"/>
</dbReference>
<reference evidence="3 4" key="1">
    <citation type="submission" date="2020-03" db="EMBL/GenBank/DDBJ databases">
        <title>Whole genome shotgun sequence of Phytohabitans rumicis NBRC 108638.</title>
        <authorList>
            <person name="Komaki H."/>
            <person name="Tamura T."/>
        </authorList>
    </citation>
    <scope>NUCLEOTIDE SEQUENCE [LARGE SCALE GENOMIC DNA]</scope>
    <source>
        <strain evidence="3 4">NBRC 108638</strain>
    </source>
</reference>
<dbReference type="EMBL" id="BLPG01000001">
    <property type="protein sequence ID" value="GFJ87438.1"/>
    <property type="molecule type" value="Genomic_DNA"/>
</dbReference>
<sequence>MRLGVVLPDESAEADPRRIVEVARRAEVLGFDSVWLPDHLLPPSEYGPVYGGVFEPLILLSHIAAVTTRITLDSAGLDMKPTLGRGRASQQRRNRHAAVAATMKTVPGSPRFPSAANSNKRTS</sequence>
<evidence type="ECO:0000259" key="2">
    <source>
        <dbReference type="Pfam" id="PF00296"/>
    </source>
</evidence>
<dbReference type="GO" id="GO:0016705">
    <property type="term" value="F:oxidoreductase activity, acting on paired donors, with incorporation or reduction of molecular oxygen"/>
    <property type="evidence" value="ECO:0007669"/>
    <property type="project" value="InterPro"/>
</dbReference>
<gene>
    <name evidence="3" type="ORF">Prum_010800</name>
</gene>
<feature type="domain" description="Luciferase-like" evidence="2">
    <location>
        <begin position="1"/>
        <end position="75"/>
    </location>
</feature>
<keyword evidence="4" id="KW-1185">Reference proteome</keyword>
<feature type="region of interest" description="Disordered" evidence="1">
    <location>
        <begin position="81"/>
        <end position="123"/>
    </location>
</feature>
<dbReference type="InterPro" id="IPR011251">
    <property type="entry name" value="Luciferase-like_dom"/>
</dbReference>
<proteinExistence type="predicted"/>